<keyword evidence="1" id="KW-1133">Transmembrane helix</keyword>
<evidence type="ECO:0000313" key="2">
    <source>
        <dbReference type="EMBL" id="MEE7492802.1"/>
    </source>
</evidence>
<keyword evidence="3" id="KW-1185">Reference proteome</keyword>
<comment type="caution">
    <text evidence="2">The sequence shown here is derived from an EMBL/GenBank/DDBJ whole genome shotgun (WGS) entry which is preliminary data.</text>
</comment>
<dbReference type="RefSeq" id="WP_331303160.1">
    <property type="nucleotide sequence ID" value="NZ_MLCA01000010.1"/>
</dbReference>
<keyword evidence="1" id="KW-0812">Transmembrane</keyword>
<dbReference type="EMBL" id="MLCA01000010">
    <property type="protein sequence ID" value="MEE7492802.1"/>
    <property type="molecule type" value="Genomic_DNA"/>
</dbReference>
<name>A0ABU7TSY0_9HYPH</name>
<dbReference type="Proteomes" id="UP001355206">
    <property type="component" value="Unassembled WGS sequence"/>
</dbReference>
<evidence type="ECO:0000313" key="3">
    <source>
        <dbReference type="Proteomes" id="UP001355206"/>
    </source>
</evidence>
<proteinExistence type="predicted"/>
<protein>
    <submittedName>
        <fullName evidence="2">Uncharacterized protein</fullName>
    </submittedName>
</protein>
<gene>
    <name evidence="2" type="ORF">MOTC310_20920</name>
</gene>
<sequence length="89" mass="9391">MRTGRHFSLLSLPIDPWPQASLAERTAVGMVLTGLLLVPACAVGAVLLVISAVAAHVYWSYDLGAALHTFIARHAGAAVARRGRHGHKA</sequence>
<reference evidence="2 3" key="1">
    <citation type="journal article" date="2012" name="Genet. Mol. Biol.">
        <title>Analysis of 16S rRNA and mxaF genes revealing insights into Methylobacterium niche-specific plant association.</title>
        <authorList>
            <person name="Dourado M.N."/>
            <person name="Andreote F.D."/>
            <person name="Dini-Andreote F."/>
            <person name="Conti R."/>
            <person name="Araujo J.M."/>
            <person name="Araujo W.L."/>
        </authorList>
    </citation>
    <scope>NUCLEOTIDE SEQUENCE [LARGE SCALE GENOMIC DNA]</scope>
    <source>
        <strain evidence="2 3">TC3-10</strain>
    </source>
</reference>
<evidence type="ECO:0000256" key="1">
    <source>
        <dbReference type="SAM" id="Phobius"/>
    </source>
</evidence>
<feature type="transmembrane region" description="Helical" evidence="1">
    <location>
        <begin position="33"/>
        <end position="59"/>
    </location>
</feature>
<organism evidence="2 3">
    <name type="scientific">Methylobacterium oryzae</name>
    <dbReference type="NCBI Taxonomy" id="334852"/>
    <lineage>
        <taxon>Bacteria</taxon>
        <taxon>Pseudomonadati</taxon>
        <taxon>Pseudomonadota</taxon>
        <taxon>Alphaproteobacteria</taxon>
        <taxon>Hyphomicrobiales</taxon>
        <taxon>Methylobacteriaceae</taxon>
        <taxon>Methylobacterium</taxon>
    </lineage>
</organism>
<keyword evidence="1" id="KW-0472">Membrane</keyword>
<accession>A0ABU7TSY0</accession>